<evidence type="ECO:0000313" key="1">
    <source>
        <dbReference type="EMBL" id="PKN02875.1"/>
    </source>
</evidence>
<accession>A0A2N2F3S9</accession>
<reference evidence="1 2" key="1">
    <citation type="journal article" date="2017" name="ISME J.">
        <title>Potential for microbial H2 and metal transformations associated with novel bacteria and archaea in deep terrestrial subsurface sediments.</title>
        <authorList>
            <person name="Hernsdorf A.W."/>
            <person name="Amano Y."/>
            <person name="Miyakawa K."/>
            <person name="Ise K."/>
            <person name="Suzuki Y."/>
            <person name="Anantharaman K."/>
            <person name="Probst A."/>
            <person name="Burstein D."/>
            <person name="Thomas B.C."/>
            <person name="Banfield J.F."/>
        </authorList>
    </citation>
    <scope>NUCLEOTIDE SEQUENCE [LARGE SCALE GENOMIC DNA]</scope>
    <source>
        <strain evidence="1">HGW-Dojkabacteria-1</strain>
    </source>
</reference>
<organism evidence="1 2">
    <name type="scientific">Candidatus Dojkabacteria bacterium HGW-Dojkabacteria-1</name>
    <dbReference type="NCBI Taxonomy" id="2013761"/>
    <lineage>
        <taxon>Bacteria</taxon>
        <taxon>Candidatus Dojkabacteria</taxon>
    </lineage>
</organism>
<sequence>MLKTSKFHIEAILFLPLIMLLWEPFSKKRSHWWNWSKYTKKIEKGVFVKAEKSNHPLTNVWHLIVQLNFKWKKLVIFEAENYQGEFQIVYGNREKEICSVILKGKVACLVPSSDTVFTAVKYPNGEELQLKIIGYTDKYRLDKGILFI</sequence>
<dbReference type="AlphaFoldDB" id="A0A2N2F3S9"/>
<dbReference type="Proteomes" id="UP000233417">
    <property type="component" value="Unassembled WGS sequence"/>
</dbReference>
<comment type="caution">
    <text evidence="1">The sequence shown here is derived from an EMBL/GenBank/DDBJ whole genome shotgun (WGS) entry which is preliminary data.</text>
</comment>
<gene>
    <name evidence="1" type="ORF">CVU76_02515</name>
</gene>
<dbReference type="EMBL" id="PHAO01000001">
    <property type="protein sequence ID" value="PKN02875.1"/>
    <property type="molecule type" value="Genomic_DNA"/>
</dbReference>
<evidence type="ECO:0000313" key="2">
    <source>
        <dbReference type="Proteomes" id="UP000233417"/>
    </source>
</evidence>
<protein>
    <submittedName>
        <fullName evidence="1">Uncharacterized protein</fullName>
    </submittedName>
</protein>
<name>A0A2N2F3S9_9BACT</name>
<proteinExistence type="predicted"/>